<evidence type="ECO:0000256" key="5">
    <source>
        <dbReference type="ARBA" id="ARBA00022741"/>
    </source>
</evidence>
<feature type="domain" description="AAA+ ATPase" evidence="11">
    <location>
        <begin position="209"/>
        <end position="348"/>
    </location>
</feature>
<evidence type="ECO:0000256" key="3">
    <source>
        <dbReference type="ARBA" id="ARBA00006914"/>
    </source>
</evidence>
<dbReference type="FunFam" id="2.40.50.140:FF:000076">
    <property type="entry name" value="26S protease regulatory subunit 6A"/>
    <property type="match status" value="1"/>
</dbReference>
<keyword evidence="4" id="KW-0963">Cytoplasm</keyword>
<dbReference type="PANTHER" id="PTHR23073">
    <property type="entry name" value="26S PROTEASOME REGULATORY SUBUNIT"/>
    <property type="match status" value="1"/>
</dbReference>
<dbReference type="InterPro" id="IPR032501">
    <property type="entry name" value="Prot_ATP_ID_OB_2nd"/>
</dbReference>
<evidence type="ECO:0000256" key="6">
    <source>
        <dbReference type="ARBA" id="ARBA00022840"/>
    </source>
</evidence>
<keyword evidence="7 13" id="KW-0647">Proteasome</keyword>
<dbReference type="GO" id="GO:0005737">
    <property type="term" value="C:cytoplasm"/>
    <property type="evidence" value="ECO:0007669"/>
    <property type="project" value="UniProtKB-SubCell"/>
</dbReference>
<dbReference type="SUPFAM" id="SSF52540">
    <property type="entry name" value="P-loop containing nucleoside triphosphate hydrolases"/>
    <property type="match status" value="1"/>
</dbReference>
<dbReference type="Pfam" id="PF17862">
    <property type="entry name" value="AAA_lid_3"/>
    <property type="match status" value="1"/>
</dbReference>
<evidence type="ECO:0000256" key="4">
    <source>
        <dbReference type="ARBA" id="ARBA00022490"/>
    </source>
</evidence>
<dbReference type="InterPro" id="IPR003960">
    <property type="entry name" value="ATPase_AAA_CS"/>
</dbReference>
<organism evidence="12 13">
    <name type="scientific">Lingula anatina</name>
    <name type="common">Brachiopod</name>
    <name type="synonym">Lingula unguis</name>
    <dbReference type="NCBI Taxonomy" id="7574"/>
    <lineage>
        <taxon>Eukaryota</taxon>
        <taxon>Metazoa</taxon>
        <taxon>Spiralia</taxon>
        <taxon>Lophotrochozoa</taxon>
        <taxon>Brachiopoda</taxon>
        <taxon>Linguliformea</taxon>
        <taxon>Lingulata</taxon>
        <taxon>Lingulida</taxon>
        <taxon>Linguloidea</taxon>
        <taxon>Lingulidae</taxon>
        <taxon>Lingula</taxon>
    </lineage>
</organism>
<dbReference type="KEGG" id="lak:106171354"/>
<dbReference type="OrthoDB" id="9443236at2759"/>
<gene>
    <name evidence="13" type="primary">LOC106171354</name>
</gene>
<dbReference type="GO" id="GO:0016887">
    <property type="term" value="F:ATP hydrolysis activity"/>
    <property type="evidence" value="ECO:0007669"/>
    <property type="project" value="InterPro"/>
</dbReference>
<sequence>MAKTLEDKAIWEDGEESLGEEVMRMSTEDIVNRTRLLDNEIKIMKSEVMRISHELQAMKEKIKENTEKIKVNKTLPYLVSNVIELLDVDPQEQGEEDGANIDLDSQRKGKCAVIKTSTRQTYFLPVIGLVEAEKLKPGDLVGVNKDSYLILETLPQEFDSRVKAMEVDERPTEQYSDVGGLDKQIQELIEAVVLPMTHKDRFTALGIQPPKGVLLYGPPGTGKTLLARACAAQTKSTFLKLAGPQLVQMFIGDGAKLVRDAFALAKEKTPAIIFIDELDAIGTKRFDSEKAGDREVQRTMLELLNQLDGFHPTSEIKVIAATNRVDILDPALLRSGRLDRKIEFPLPTEDARARIMQIHSRKMNVSSDVNFEELARCTDDFNGAQCKAVCVEAGMLALRREATELSHEDYMDAILEVQAKKKANLQYYA</sequence>
<dbReference type="GO" id="GO:0000502">
    <property type="term" value="C:proteasome complex"/>
    <property type="evidence" value="ECO:0007669"/>
    <property type="project" value="UniProtKB-KW"/>
</dbReference>
<evidence type="ECO:0000256" key="2">
    <source>
        <dbReference type="ARBA" id="ARBA00004496"/>
    </source>
</evidence>
<evidence type="ECO:0000256" key="7">
    <source>
        <dbReference type="ARBA" id="ARBA00022942"/>
    </source>
</evidence>
<dbReference type="AlphaFoldDB" id="A0A1S3JA97"/>
<feature type="coiled-coil region" evidence="10">
    <location>
        <begin position="41"/>
        <end position="68"/>
    </location>
</feature>
<dbReference type="InterPro" id="IPR041569">
    <property type="entry name" value="AAA_lid_3"/>
</dbReference>
<keyword evidence="8" id="KW-0539">Nucleus</keyword>
<evidence type="ECO:0000256" key="8">
    <source>
        <dbReference type="ARBA" id="ARBA00023242"/>
    </source>
</evidence>
<dbReference type="InParanoid" id="A0A1S3JA97"/>
<evidence type="ECO:0000256" key="10">
    <source>
        <dbReference type="SAM" id="Coils"/>
    </source>
</evidence>
<dbReference type="SMART" id="SM00382">
    <property type="entry name" value="AAA"/>
    <property type="match status" value="1"/>
</dbReference>
<evidence type="ECO:0000259" key="11">
    <source>
        <dbReference type="SMART" id="SM00382"/>
    </source>
</evidence>
<reference evidence="13" key="1">
    <citation type="submission" date="2025-08" db="UniProtKB">
        <authorList>
            <consortium name="RefSeq"/>
        </authorList>
    </citation>
    <scope>IDENTIFICATION</scope>
    <source>
        <tissue evidence="13">Gonads</tissue>
    </source>
</reference>
<evidence type="ECO:0000313" key="12">
    <source>
        <dbReference type="Proteomes" id="UP000085678"/>
    </source>
</evidence>
<dbReference type="GO" id="GO:0005524">
    <property type="term" value="F:ATP binding"/>
    <property type="evidence" value="ECO:0007669"/>
    <property type="project" value="UniProtKB-KW"/>
</dbReference>
<comment type="similarity">
    <text evidence="3 9">Belongs to the AAA ATPase family.</text>
</comment>
<dbReference type="InterPro" id="IPR003959">
    <property type="entry name" value="ATPase_AAA_core"/>
</dbReference>
<name>A0A1S3JA97_LINAN</name>
<dbReference type="Pfam" id="PF16450">
    <property type="entry name" value="Prot_ATP_ID_OB_C"/>
    <property type="match status" value="1"/>
</dbReference>
<dbReference type="Gene3D" id="2.40.50.140">
    <property type="entry name" value="Nucleic acid-binding proteins"/>
    <property type="match status" value="1"/>
</dbReference>
<protein>
    <submittedName>
        <fullName evidence="13">26S proteasome regulatory subunit 6A-B</fullName>
    </submittedName>
</protein>
<keyword evidence="6 9" id="KW-0067">ATP-binding</keyword>
<dbReference type="FunFam" id="3.40.50.300:FF:000037">
    <property type="entry name" value="26S protease regulatory subunit 6A"/>
    <property type="match status" value="1"/>
</dbReference>
<accession>A0A1S3JA97</accession>
<evidence type="ECO:0000256" key="1">
    <source>
        <dbReference type="ARBA" id="ARBA00004123"/>
    </source>
</evidence>
<dbReference type="InterPro" id="IPR050221">
    <property type="entry name" value="26S_Proteasome_ATPase"/>
</dbReference>
<proteinExistence type="inferred from homology"/>
<dbReference type="Proteomes" id="UP000085678">
    <property type="component" value="Unplaced"/>
</dbReference>
<dbReference type="Pfam" id="PF00004">
    <property type="entry name" value="AAA"/>
    <property type="match status" value="1"/>
</dbReference>
<dbReference type="GO" id="GO:0005634">
    <property type="term" value="C:nucleus"/>
    <property type="evidence" value="ECO:0007669"/>
    <property type="project" value="UniProtKB-SubCell"/>
</dbReference>
<dbReference type="STRING" id="7574.A0A1S3JA97"/>
<dbReference type="PROSITE" id="PS00674">
    <property type="entry name" value="AAA"/>
    <property type="match status" value="1"/>
</dbReference>
<keyword evidence="12" id="KW-1185">Reference proteome</keyword>
<evidence type="ECO:0000313" key="13">
    <source>
        <dbReference type="RefSeq" id="XP_013407121.1"/>
    </source>
</evidence>
<dbReference type="InterPro" id="IPR027417">
    <property type="entry name" value="P-loop_NTPase"/>
</dbReference>
<dbReference type="InterPro" id="IPR003593">
    <property type="entry name" value="AAA+_ATPase"/>
</dbReference>
<dbReference type="Gene3D" id="3.40.50.300">
    <property type="entry name" value="P-loop containing nucleotide triphosphate hydrolases"/>
    <property type="match status" value="1"/>
</dbReference>
<evidence type="ECO:0000256" key="9">
    <source>
        <dbReference type="RuleBase" id="RU003651"/>
    </source>
</evidence>
<comment type="subcellular location">
    <subcellularLocation>
        <location evidence="2">Cytoplasm</location>
    </subcellularLocation>
    <subcellularLocation>
        <location evidence="1">Nucleus</location>
    </subcellularLocation>
</comment>
<dbReference type="InterPro" id="IPR012340">
    <property type="entry name" value="NA-bd_OB-fold"/>
</dbReference>
<dbReference type="Gene3D" id="1.10.8.60">
    <property type="match status" value="1"/>
</dbReference>
<dbReference type="FunCoup" id="A0A1S3JA97">
    <property type="interactions" value="2164"/>
</dbReference>
<dbReference type="FunFam" id="1.10.8.60:FF:000009">
    <property type="entry name" value="26S protease regulatory subunit 6A"/>
    <property type="match status" value="1"/>
</dbReference>
<keyword evidence="10" id="KW-0175">Coiled coil</keyword>
<dbReference type="RefSeq" id="XP_013407121.1">
    <property type="nucleotide sequence ID" value="XM_013551667.1"/>
</dbReference>
<dbReference type="GeneID" id="106171354"/>
<keyword evidence="5 9" id="KW-0547">Nucleotide-binding</keyword>